<feature type="compositionally biased region" description="Polar residues" evidence="1">
    <location>
        <begin position="150"/>
        <end position="179"/>
    </location>
</feature>
<name>A0A8S4NGR7_OWEFU</name>
<reference evidence="2" key="1">
    <citation type="submission" date="2022-03" db="EMBL/GenBank/DDBJ databases">
        <authorList>
            <person name="Martin C."/>
        </authorList>
    </citation>
    <scope>NUCLEOTIDE SEQUENCE</scope>
</reference>
<feature type="region of interest" description="Disordered" evidence="1">
    <location>
        <begin position="148"/>
        <end position="261"/>
    </location>
</feature>
<accession>A0A8S4NGR7</accession>
<feature type="compositionally biased region" description="Low complexity" evidence="1">
    <location>
        <begin position="281"/>
        <end position="297"/>
    </location>
</feature>
<feature type="compositionally biased region" description="Low complexity" evidence="1">
    <location>
        <begin position="552"/>
        <end position="567"/>
    </location>
</feature>
<sequence length="612" mass="68154">MSREFQSEFLSYVQRTAQSGEEKSDSKGEKAHPEVTRPEDSKINLRSKEADSDYRRGRGTLKDETVCISRERRSRSNDTITVKNKRGKSRRSASPVMSSPSGSKESPVSPVETLLANRPKRIIIPKALESTAGLSRIEEKELNKALYASLQETRSPDSRSQSPNPVESHTFQEFKNATIDSRFISHSPARNIESSEMPGVPRKSLSRHCKSETTPVKLSPSRDNSDPLHMKDDPVRHGYSTPKDKMKTEAGKSGNESDGAAKKSYFRSPLIHAQRKFAQGSSRPCSPSTTPRSLTPRNLTPSTTPQKAMATPGNVSNSSINTSSKLINTADFLTFLCLRGTDALPKHLDFTDMIFNNESVVDTPPPSRKSSGHKRRSRQGSPATSKSSSDIGDLSDLGVKPLSVRSGSGHSSPARKSKRGRSPKMPDLIPVTPPKTIRKSSNPPDLQPVYPMDVEKSSSSSASKSPPKSPRMAKTVQKLKEKLKRVKMHREREKLKKLKLKEKTVSQKRKHLIEECFASDSDQEIIFKKRKKHRISESQSRGKDKRSRSPTKSGLMKSQKLSKSLSSDTDESKSLQSRENSPSKQKKLLQLDIVKAKSKLKLKKIPKNHKIF</sequence>
<dbReference type="AlphaFoldDB" id="A0A8S4NGR7"/>
<feature type="compositionally biased region" description="Basic residues" evidence="1">
    <location>
        <begin position="413"/>
        <end position="422"/>
    </location>
</feature>
<feature type="compositionally biased region" description="Low complexity" evidence="1">
    <location>
        <begin position="457"/>
        <end position="466"/>
    </location>
</feature>
<feature type="compositionally biased region" description="Basic residues" evidence="1">
    <location>
        <begin position="481"/>
        <end position="511"/>
    </location>
</feature>
<keyword evidence="3" id="KW-1185">Reference proteome</keyword>
<proteinExistence type="predicted"/>
<organism evidence="2 3">
    <name type="scientific">Owenia fusiformis</name>
    <name type="common">Polychaete worm</name>
    <dbReference type="NCBI Taxonomy" id="6347"/>
    <lineage>
        <taxon>Eukaryota</taxon>
        <taxon>Metazoa</taxon>
        <taxon>Spiralia</taxon>
        <taxon>Lophotrochozoa</taxon>
        <taxon>Annelida</taxon>
        <taxon>Polychaeta</taxon>
        <taxon>Sedentaria</taxon>
        <taxon>Canalipalpata</taxon>
        <taxon>Sabellida</taxon>
        <taxon>Oweniida</taxon>
        <taxon>Oweniidae</taxon>
        <taxon>Owenia</taxon>
    </lineage>
</organism>
<dbReference type="Proteomes" id="UP000749559">
    <property type="component" value="Unassembled WGS sequence"/>
</dbReference>
<comment type="caution">
    <text evidence="2">The sequence shown here is derived from an EMBL/GenBank/DDBJ whole genome shotgun (WGS) entry which is preliminary data.</text>
</comment>
<dbReference type="EMBL" id="CAIIXF020000003">
    <property type="protein sequence ID" value="CAH1780365.1"/>
    <property type="molecule type" value="Genomic_DNA"/>
</dbReference>
<feature type="compositionally biased region" description="Basic and acidic residues" evidence="1">
    <location>
        <begin position="223"/>
        <end position="250"/>
    </location>
</feature>
<feature type="region of interest" description="Disordered" evidence="1">
    <location>
        <begin position="357"/>
        <end position="514"/>
    </location>
</feature>
<feature type="compositionally biased region" description="Basic and acidic residues" evidence="1">
    <location>
        <begin position="20"/>
        <end position="76"/>
    </location>
</feature>
<feature type="compositionally biased region" description="Low complexity" evidence="1">
    <location>
        <begin position="379"/>
        <end position="398"/>
    </location>
</feature>
<evidence type="ECO:0000313" key="2">
    <source>
        <dbReference type="EMBL" id="CAH1780365.1"/>
    </source>
</evidence>
<feature type="region of interest" description="Disordered" evidence="1">
    <location>
        <begin position="276"/>
        <end position="319"/>
    </location>
</feature>
<evidence type="ECO:0000256" key="1">
    <source>
        <dbReference type="SAM" id="MobiDB-lite"/>
    </source>
</evidence>
<dbReference type="OrthoDB" id="8951118at2759"/>
<evidence type="ECO:0000313" key="3">
    <source>
        <dbReference type="Proteomes" id="UP000749559"/>
    </source>
</evidence>
<feature type="compositionally biased region" description="Low complexity" evidence="1">
    <location>
        <begin position="92"/>
        <end position="111"/>
    </location>
</feature>
<feature type="region of interest" description="Disordered" evidence="1">
    <location>
        <begin position="527"/>
        <end position="590"/>
    </location>
</feature>
<protein>
    <submittedName>
        <fullName evidence="2">Uncharacterized protein</fullName>
    </submittedName>
</protein>
<feature type="region of interest" description="Disordered" evidence="1">
    <location>
        <begin position="1"/>
        <end position="111"/>
    </location>
</feature>
<gene>
    <name evidence="2" type="ORF">OFUS_LOCUS7065</name>
</gene>